<dbReference type="InterPro" id="IPR011701">
    <property type="entry name" value="MFS"/>
</dbReference>
<comment type="caution">
    <text evidence="7">The sequence shown here is derived from an EMBL/GenBank/DDBJ whole genome shotgun (WGS) entry which is preliminary data.</text>
</comment>
<gene>
    <name evidence="7" type="ORF">GP486_007894</name>
</gene>
<feature type="transmembrane region" description="Helical" evidence="5">
    <location>
        <begin position="377"/>
        <end position="395"/>
    </location>
</feature>
<dbReference type="PANTHER" id="PTHR23501">
    <property type="entry name" value="MAJOR FACILITATOR SUPERFAMILY"/>
    <property type="match status" value="1"/>
</dbReference>
<dbReference type="Proteomes" id="UP000750711">
    <property type="component" value="Unassembled WGS sequence"/>
</dbReference>
<dbReference type="PROSITE" id="PS50850">
    <property type="entry name" value="MFS"/>
    <property type="match status" value="1"/>
</dbReference>
<feature type="transmembrane region" description="Helical" evidence="5">
    <location>
        <begin position="153"/>
        <end position="173"/>
    </location>
</feature>
<feature type="transmembrane region" description="Helical" evidence="5">
    <location>
        <begin position="235"/>
        <end position="254"/>
    </location>
</feature>
<feature type="transmembrane region" description="Helical" evidence="5">
    <location>
        <begin position="101"/>
        <end position="123"/>
    </location>
</feature>
<feature type="transmembrane region" description="Helical" evidence="5">
    <location>
        <begin position="7"/>
        <end position="28"/>
    </location>
</feature>
<dbReference type="InterPro" id="IPR020846">
    <property type="entry name" value="MFS_dom"/>
</dbReference>
<evidence type="ECO:0000313" key="7">
    <source>
        <dbReference type="EMBL" id="KAH0548562.1"/>
    </source>
</evidence>
<evidence type="ECO:0000256" key="4">
    <source>
        <dbReference type="ARBA" id="ARBA00023136"/>
    </source>
</evidence>
<keyword evidence="2 5" id="KW-0812">Transmembrane</keyword>
<sequence length="416" mass="44279">MAKIADVFGRLEAFSLCILLYVIGYIQMAASNSVGTYASAQIFYAAGFTGLQVLQQVFVADTTDLLNRALLTSLPDTPFLVTVWVGPLLSGSLLKHTTWRWGYGIWAIVLPVAFSPLALSLFLNQRKATRMKLLPPPPPRKRDQSLLQTLKRLWFVLDIMGIILLTSAFWSMLVPLTLAASKKDGWKDASVIAMMVVQNQSVAAAGHVTQTFSFSATVASVAISFAIKYAKHYKYFVVGGSCIYLASIGLMIGYRAEGRRSTIGKIVGTQVVFGIGGGMLNVPAQLGVQASVKHRDVAAATALFLTISNLGGAVGSAISGAIWTANIPAKLELYLPAASKEDAGKIFGSIITALSYPVGSPERSAINRAYQETMDKLLLAAICVCVPLVLLSLTMRNYNLSQEEGGGGGGGSSGPS</sequence>
<organism evidence="7 8">
    <name type="scientific">Trichoglossum hirsutum</name>
    <dbReference type="NCBI Taxonomy" id="265104"/>
    <lineage>
        <taxon>Eukaryota</taxon>
        <taxon>Fungi</taxon>
        <taxon>Dikarya</taxon>
        <taxon>Ascomycota</taxon>
        <taxon>Pezizomycotina</taxon>
        <taxon>Geoglossomycetes</taxon>
        <taxon>Geoglossales</taxon>
        <taxon>Geoglossaceae</taxon>
        <taxon>Trichoglossum</taxon>
    </lineage>
</organism>
<dbReference type="SUPFAM" id="SSF103473">
    <property type="entry name" value="MFS general substrate transporter"/>
    <property type="match status" value="1"/>
</dbReference>
<comment type="subcellular location">
    <subcellularLocation>
        <location evidence="1">Membrane</location>
        <topology evidence="1">Multi-pass membrane protein</topology>
    </subcellularLocation>
</comment>
<name>A0A9P8IEZ8_9PEZI</name>
<keyword evidence="4 5" id="KW-0472">Membrane</keyword>
<keyword evidence="8" id="KW-1185">Reference proteome</keyword>
<protein>
    <recommendedName>
        <fullName evidence="6">Major facilitator superfamily (MFS) profile domain-containing protein</fullName>
    </recommendedName>
</protein>
<dbReference type="InterPro" id="IPR036259">
    <property type="entry name" value="MFS_trans_sf"/>
</dbReference>
<feature type="transmembrane region" description="Helical" evidence="5">
    <location>
        <begin position="298"/>
        <end position="323"/>
    </location>
</feature>
<evidence type="ECO:0000256" key="2">
    <source>
        <dbReference type="ARBA" id="ARBA00022692"/>
    </source>
</evidence>
<evidence type="ECO:0000256" key="5">
    <source>
        <dbReference type="SAM" id="Phobius"/>
    </source>
</evidence>
<reference evidence="7" key="1">
    <citation type="submission" date="2021-03" db="EMBL/GenBank/DDBJ databases">
        <title>Comparative genomics and phylogenomic investigation of the class Geoglossomycetes provide insights into ecological specialization and systematics.</title>
        <authorList>
            <person name="Melie T."/>
            <person name="Pirro S."/>
            <person name="Miller A.N."/>
            <person name="Quandt A."/>
        </authorList>
    </citation>
    <scope>NUCLEOTIDE SEQUENCE</scope>
    <source>
        <strain evidence="7">CAQ_001_2017</strain>
    </source>
</reference>
<evidence type="ECO:0000256" key="1">
    <source>
        <dbReference type="ARBA" id="ARBA00004141"/>
    </source>
</evidence>
<evidence type="ECO:0000256" key="3">
    <source>
        <dbReference type="ARBA" id="ARBA00022989"/>
    </source>
</evidence>
<dbReference type="AlphaFoldDB" id="A0A9P8IEZ8"/>
<evidence type="ECO:0000313" key="8">
    <source>
        <dbReference type="Proteomes" id="UP000750711"/>
    </source>
</evidence>
<keyword evidence="3 5" id="KW-1133">Transmembrane helix</keyword>
<accession>A0A9P8IEZ8</accession>
<dbReference type="GO" id="GO:0005886">
    <property type="term" value="C:plasma membrane"/>
    <property type="evidence" value="ECO:0007669"/>
    <property type="project" value="TreeGrafter"/>
</dbReference>
<dbReference type="EMBL" id="JAGHQM010002536">
    <property type="protein sequence ID" value="KAH0548562.1"/>
    <property type="molecule type" value="Genomic_DNA"/>
</dbReference>
<dbReference type="Gene3D" id="1.20.1250.20">
    <property type="entry name" value="MFS general substrate transporter like domains"/>
    <property type="match status" value="1"/>
</dbReference>
<feature type="transmembrane region" description="Helical" evidence="5">
    <location>
        <begin position="266"/>
        <end position="286"/>
    </location>
</feature>
<dbReference type="GO" id="GO:0015343">
    <property type="term" value="F:siderophore-iron transmembrane transporter activity"/>
    <property type="evidence" value="ECO:0007669"/>
    <property type="project" value="TreeGrafter"/>
</dbReference>
<evidence type="ECO:0000259" key="6">
    <source>
        <dbReference type="PROSITE" id="PS50850"/>
    </source>
</evidence>
<dbReference type="PANTHER" id="PTHR23501:SF87">
    <property type="entry name" value="SIDEROPHORE IRON TRANSPORTER 2"/>
    <property type="match status" value="1"/>
</dbReference>
<feature type="domain" description="Major facilitator superfamily (MFS) profile" evidence="6">
    <location>
        <begin position="1"/>
        <end position="399"/>
    </location>
</feature>
<dbReference type="Pfam" id="PF07690">
    <property type="entry name" value="MFS_1"/>
    <property type="match status" value="1"/>
</dbReference>
<proteinExistence type="predicted"/>